<comment type="cofactor">
    <cofactor evidence="1">
        <name>Zn(2+)</name>
        <dbReference type="ChEBI" id="CHEBI:29105"/>
    </cofactor>
</comment>
<keyword evidence="7 14" id="KW-0378">Hydrolase</keyword>
<evidence type="ECO:0000256" key="8">
    <source>
        <dbReference type="ARBA" id="ARBA00022833"/>
    </source>
</evidence>
<gene>
    <name evidence="14" type="primary">spoIVFB</name>
    <name evidence="14" type="ORF">NCTC4822_01811</name>
</gene>
<feature type="transmembrane region" description="Helical" evidence="12">
    <location>
        <begin position="103"/>
        <end position="122"/>
    </location>
</feature>
<keyword evidence="15" id="KW-1185">Reference proteome</keyword>
<evidence type="ECO:0000256" key="11">
    <source>
        <dbReference type="ARBA" id="ARBA00023136"/>
    </source>
</evidence>
<feature type="transmembrane region" description="Helical" evidence="12">
    <location>
        <begin position="168"/>
        <end position="187"/>
    </location>
</feature>
<dbReference type="EMBL" id="UGYZ01000002">
    <property type="protein sequence ID" value="SUJ07590.1"/>
    <property type="molecule type" value="Genomic_DNA"/>
</dbReference>
<protein>
    <submittedName>
        <fullName evidence="14">Stage IV sporulation protein FB</fullName>
        <ecNumber evidence="14">3.4.24.-</ecNumber>
    </submittedName>
</protein>
<comment type="similarity">
    <text evidence="3">Belongs to the peptidase M50B family.</text>
</comment>
<keyword evidence="6" id="KW-0479">Metal-binding</keyword>
<evidence type="ECO:0000256" key="6">
    <source>
        <dbReference type="ARBA" id="ARBA00022723"/>
    </source>
</evidence>
<dbReference type="PANTHER" id="PTHR39188:SF3">
    <property type="entry name" value="STAGE IV SPORULATION PROTEIN FB"/>
    <property type="match status" value="1"/>
</dbReference>
<keyword evidence="4" id="KW-0645">Protease</keyword>
<evidence type="ECO:0000313" key="15">
    <source>
        <dbReference type="Proteomes" id="UP000254519"/>
    </source>
</evidence>
<evidence type="ECO:0000256" key="12">
    <source>
        <dbReference type="SAM" id="Phobius"/>
    </source>
</evidence>
<dbReference type="GO" id="GO:0008237">
    <property type="term" value="F:metallopeptidase activity"/>
    <property type="evidence" value="ECO:0007669"/>
    <property type="project" value="UniProtKB-KW"/>
</dbReference>
<evidence type="ECO:0000256" key="4">
    <source>
        <dbReference type="ARBA" id="ARBA00022670"/>
    </source>
</evidence>
<name>A0A380BUZ3_SPOPA</name>
<evidence type="ECO:0000256" key="5">
    <source>
        <dbReference type="ARBA" id="ARBA00022692"/>
    </source>
</evidence>
<dbReference type="AlphaFoldDB" id="A0A380BUZ3"/>
<evidence type="ECO:0000256" key="1">
    <source>
        <dbReference type="ARBA" id="ARBA00001947"/>
    </source>
</evidence>
<dbReference type="RefSeq" id="WP_115361480.1">
    <property type="nucleotide sequence ID" value="NZ_CP038012.1"/>
</dbReference>
<organism evidence="14 15">
    <name type="scientific">Sporosarcina pasteurii</name>
    <name type="common">Bacillus pasteurii</name>
    <dbReference type="NCBI Taxonomy" id="1474"/>
    <lineage>
        <taxon>Bacteria</taxon>
        <taxon>Bacillati</taxon>
        <taxon>Bacillota</taxon>
        <taxon>Bacilli</taxon>
        <taxon>Bacillales</taxon>
        <taxon>Caryophanaceae</taxon>
        <taxon>Sporosarcina</taxon>
    </lineage>
</organism>
<evidence type="ECO:0000256" key="7">
    <source>
        <dbReference type="ARBA" id="ARBA00022801"/>
    </source>
</evidence>
<evidence type="ECO:0000256" key="9">
    <source>
        <dbReference type="ARBA" id="ARBA00022989"/>
    </source>
</evidence>
<evidence type="ECO:0000259" key="13">
    <source>
        <dbReference type="Pfam" id="PF02163"/>
    </source>
</evidence>
<reference evidence="14 15" key="1">
    <citation type="submission" date="2018-06" db="EMBL/GenBank/DDBJ databases">
        <authorList>
            <consortium name="Pathogen Informatics"/>
            <person name="Doyle S."/>
        </authorList>
    </citation>
    <scope>NUCLEOTIDE SEQUENCE [LARGE SCALE GENOMIC DNA]</scope>
    <source>
        <strain evidence="15">ATCC 11859 / DSM 33 / NCIB 8841 / NCTC 4822</strain>
    </source>
</reference>
<proteinExistence type="inferred from homology"/>
<keyword evidence="5 12" id="KW-0812">Transmembrane</keyword>
<keyword evidence="11 12" id="KW-0472">Membrane</keyword>
<dbReference type="GO" id="GO:0016020">
    <property type="term" value="C:membrane"/>
    <property type="evidence" value="ECO:0007669"/>
    <property type="project" value="UniProtKB-SubCell"/>
</dbReference>
<evidence type="ECO:0000256" key="2">
    <source>
        <dbReference type="ARBA" id="ARBA00004141"/>
    </source>
</evidence>
<sequence length="199" mass="22319">MKLRLHPILIPVFLFLLVSGNVSIYTLVFISLLIHEAGHIVAAKMVGLRVRSCTIMPYGGELTIPGRHAARRRKRFYVALGGPVATLLLLLLAILIPFSATDLLIRIQLILLAVNLLPFLPLDGGQALSAFIEKKGKEYEARLAMIVHSMVFYGIVIIMLSFSLPETIPYIVLAFFLLVQNIAAFRYRKYEKALFNLKK</sequence>
<dbReference type="EC" id="3.4.24.-" evidence="14"/>
<evidence type="ECO:0000256" key="3">
    <source>
        <dbReference type="ARBA" id="ARBA00007931"/>
    </source>
</evidence>
<dbReference type="GO" id="GO:0006508">
    <property type="term" value="P:proteolysis"/>
    <property type="evidence" value="ECO:0007669"/>
    <property type="project" value="UniProtKB-KW"/>
</dbReference>
<feature type="domain" description="Peptidase M50" evidence="13">
    <location>
        <begin position="27"/>
        <end position="96"/>
    </location>
</feature>
<feature type="transmembrane region" description="Helical" evidence="12">
    <location>
        <begin position="12"/>
        <end position="34"/>
    </location>
</feature>
<dbReference type="PANTHER" id="PTHR39188">
    <property type="entry name" value="MEMBRANE-ASSOCIATED ZINC METALLOPROTEASE M50B"/>
    <property type="match status" value="1"/>
</dbReference>
<feature type="transmembrane region" description="Helical" evidence="12">
    <location>
        <begin position="143"/>
        <end position="162"/>
    </location>
</feature>
<feature type="transmembrane region" description="Helical" evidence="12">
    <location>
        <begin position="76"/>
        <end position="97"/>
    </location>
</feature>
<keyword evidence="8" id="KW-0862">Zinc</keyword>
<comment type="subcellular location">
    <subcellularLocation>
        <location evidence="2">Membrane</location>
        <topology evidence="2">Multi-pass membrane protein</topology>
    </subcellularLocation>
</comment>
<dbReference type="OrthoDB" id="166377at2"/>
<evidence type="ECO:0000313" key="14">
    <source>
        <dbReference type="EMBL" id="SUJ07590.1"/>
    </source>
</evidence>
<evidence type="ECO:0000256" key="10">
    <source>
        <dbReference type="ARBA" id="ARBA00023049"/>
    </source>
</evidence>
<dbReference type="GO" id="GO:0046872">
    <property type="term" value="F:metal ion binding"/>
    <property type="evidence" value="ECO:0007669"/>
    <property type="project" value="UniProtKB-KW"/>
</dbReference>
<dbReference type="InterPro" id="IPR008915">
    <property type="entry name" value="Peptidase_M50"/>
</dbReference>
<dbReference type="Proteomes" id="UP000254519">
    <property type="component" value="Unassembled WGS sequence"/>
</dbReference>
<dbReference type="Pfam" id="PF02163">
    <property type="entry name" value="Peptidase_M50"/>
    <property type="match status" value="1"/>
</dbReference>
<keyword evidence="10" id="KW-0482">Metalloprotease</keyword>
<keyword evidence="9 12" id="KW-1133">Transmembrane helix</keyword>
<accession>A0A380BUZ3</accession>